<dbReference type="RefSeq" id="WP_092437193.1">
    <property type="nucleotide sequence ID" value="NZ_FMYP01000018.1"/>
</dbReference>
<evidence type="ECO:0008006" key="3">
    <source>
        <dbReference type="Google" id="ProtNLM"/>
    </source>
</evidence>
<gene>
    <name evidence="1" type="ORF">SAMN05216323_101835</name>
</gene>
<organism evidence="1 2">
    <name type="scientific">Williamwhitmania taraxaci</name>
    <dbReference type="NCBI Taxonomy" id="1640674"/>
    <lineage>
        <taxon>Bacteria</taxon>
        <taxon>Pseudomonadati</taxon>
        <taxon>Bacteroidota</taxon>
        <taxon>Bacteroidia</taxon>
        <taxon>Bacteroidales</taxon>
        <taxon>Williamwhitmaniaceae</taxon>
        <taxon>Williamwhitmania</taxon>
    </lineage>
</organism>
<evidence type="ECO:0000313" key="1">
    <source>
        <dbReference type="EMBL" id="SDC13359.1"/>
    </source>
</evidence>
<keyword evidence="2" id="KW-1185">Reference proteome</keyword>
<reference evidence="1 2" key="1">
    <citation type="submission" date="2016-09" db="EMBL/GenBank/DDBJ databases">
        <authorList>
            <person name="Capua I."/>
            <person name="De Benedictis P."/>
            <person name="Joannis T."/>
            <person name="Lombin L.H."/>
            <person name="Cattoli G."/>
        </authorList>
    </citation>
    <scope>NUCLEOTIDE SEQUENCE [LARGE SCALE GENOMIC DNA]</scope>
    <source>
        <strain evidence="1 2">A7P-90m</strain>
    </source>
</reference>
<dbReference type="Proteomes" id="UP000199452">
    <property type="component" value="Unassembled WGS sequence"/>
</dbReference>
<dbReference type="STRING" id="1640674.SAMN05216323_101835"/>
<dbReference type="OrthoDB" id="2936081at2"/>
<accession>A0A1G6J422</accession>
<dbReference type="InterPro" id="IPR021284">
    <property type="entry name" value="DUF2750"/>
</dbReference>
<dbReference type="Pfam" id="PF11042">
    <property type="entry name" value="DUF2750"/>
    <property type="match status" value="1"/>
</dbReference>
<evidence type="ECO:0000313" key="2">
    <source>
        <dbReference type="Proteomes" id="UP000199452"/>
    </source>
</evidence>
<dbReference type="AlphaFoldDB" id="A0A1G6J422"/>
<dbReference type="EMBL" id="FMYP01000018">
    <property type="protein sequence ID" value="SDC13359.1"/>
    <property type="molecule type" value="Genomic_DNA"/>
</dbReference>
<proteinExistence type="predicted"/>
<sequence>MAQESTVAKQQHERFIKDVCKSGIVWGLDSKSGYATSGSNDYEDAEGNPLSVICIWSSKDMAVLCAKEDWAEFEPVEVPLDEFIENWCVGMFENSMLAGTNFGENMFGVESNPLDLIVELAKELKKIRKIIPLKLYKGMDDLLREIDLLNKE</sequence>
<protein>
    <recommendedName>
        <fullName evidence="3">DUF2750 domain-containing protein</fullName>
    </recommendedName>
</protein>
<name>A0A1G6J422_9BACT</name>